<dbReference type="Proteomes" id="UP000272942">
    <property type="component" value="Unassembled WGS sequence"/>
</dbReference>
<protein>
    <submittedName>
        <fullName evidence="4">Fmp27_GFWDK domain-containing protein</fullName>
    </submittedName>
</protein>
<dbReference type="SMART" id="SM01214">
    <property type="entry name" value="Fmp27_GFWDK"/>
    <property type="match status" value="1"/>
</dbReference>
<feature type="domain" description="FMP27/BLTP2/Hobbit GFWDK motif-containing RBG unit" evidence="1">
    <location>
        <begin position="137"/>
        <end position="237"/>
    </location>
</feature>
<evidence type="ECO:0000259" key="1">
    <source>
        <dbReference type="SMART" id="SM01214"/>
    </source>
</evidence>
<evidence type="ECO:0000313" key="2">
    <source>
        <dbReference type="EMBL" id="VDP90922.1"/>
    </source>
</evidence>
<sequence length="278" mass="32443">MLCFVPSSQVLQDEQVKHEERLVALEAQLHLAVQSGIPVSESDRLACFARLEAQRATEYRLRLHKFKQEYPTADELFTWTLNSLHLKILSDSSFSNPEQVIDRMQQIDSCRQVDSLVISIDLVISLNVDRWRFQLRDYPKPWLEMTDLLLWGPLAGGERLADWKDVKEIHMCYGANWEPALAWLSQRLEDINPSPTDLSMPRLGWWDRVRHLLHGRLYVVSDTMQWLYSTSLNPYNATEFFAWQWNRSTVCWETDDSNIQSQDGESNVAIPSQFTLQN</sequence>
<name>A0A183B365_9TREM</name>
<keyword evidence="3" id="KW-1185">Reference proteome</keyword>
<evidence type="ECO:0000313" key="3">
    <source>
        <dbReference type="Proteomes" id="UP000272942"/>
    </source>
</evidence>
<dbReference type="InterPro" id="IPR045167">
    <property type="entry name" value="Hobbit"/>
</dbReference>
<proteinExistence type="predicted"/>
<accession>A0A183B365</accession>
<organism evidence="4">
    <name type="scientific">Echinostoma caproni</name>
    <dbReference type="NCBI Taxonomy" id="27848"/>
    <lineage>
        <taxon>Eukaryota</taxon>
        <taxon>Metazoa</taxon>
        <taxon>Spiralia</taxon>
        <taxon>Lophotrochozoa</taxon>
        <taxon>Platyhelminthes</taxon>
        <taxon>Trematoda</taxon>
        <taxon>Digenea</taxon>
        <taxon>Plagiorchiida</taxon>
        <taxon>Echinostomata</taxon>
        <taxon>Echinostomatoidea</taxon>
        <taxon>Echinostomatidae</taxon>
        <taxon>Echinostoma</taxon>
    </lineage>
</organism>
<dbReference type="WBParaSite" id="ECPE_0001369001-mRNA-1">
    <property type="protein sequence ID" value="ECPE_0001369001-mRNA-1"/>
    <property type="gene ID" value="ECPE_0001369001"/>
</dbReference>
<dbReference type="PANTHER" id="PTHR15678:SF6">
    <property type="entry name" value="BRIDGE-LIKE LIPID TRANSFER PROTEIN FAMILY MEMBER 2"/>
    <property type="match status" value="1"/>
</dbReference>
<dbReference type="PANTHER" id="PTHR15678">
    <property type="entry name" value="ANTIGEN MLAA-22-RELATED"/>
    <property type="match status" value="1"/>
</dbReference>
<dbReference type="Pfam" id="PF10344">
    <property type="entry name" value="Hobbit"/>
    <property type="match status" value="2"/>
</dbReference>
<dbReference type="InterPro" id="IPR019441">
    <property type="entry name" value="FMP27/BLTP2/Hobbit_GFWDK_RBG"/>
</dbReference>
<reference evidence="2 3" key="2">
    <citation type="submission" date="2018-11" db="EMBL/GenBank/DDBJ databases">
        <authorList>
            <consortium name="Pathogen Informatics"/>
        </authorList>
    </citation>
    <scope>NUCLEOTIDE SEQUENCE [LARGE SCALE GENOMIC DNA]</scope>
    <source>
        <strain evidence="2 3">Egypt</strain>
    </source>
</reference>
<dbReference type="AlphaFoldDB" id="A0A183B365"/>
<dbReference type="OrthoDB" id="1562405at2759"/>
<reference evidence="4" key="1">
    <citation type="submission" date="2016-06" db="UniProtKB">
        <authorList>
            <consortium name="WormBaseParasite"/>
        </authorList>
    </citation>
    <scope>IDENTIFICATION</scope>
</reference>
<dbReference type="EMBL" id="UZAN01055599">
    <property type="protein sequence ID" value="VDP90922.1"/>
    <property type="molecule type" value="Genomic_DNA"/>
</dbReference>
<evidence type="ECO:0000313" key="4">
    <source>
        <dbReference type="WBParaSite" id="ECPE_0001369001-mRNA-1"/>
    </source>
</evidence>
<gene>
    <name evidence="2" type="ORF">ECPE_LOCUS13650</name>
</gene>